<dbReference type="GO" id="GO:0004523">
    <property type="term" value="F:RNA-DNA hybrid ribonuclease activity"/>
    <property type="evidence" value="ECO:0007669"/>
    <property type="project" value="InterPro"/>
</dbReference>
<dbReference type="GO" id="GO:0003676">
    <property type="term" value="F:nucleic acid binding"/>
    <property type="evidence" value="ECO:0007669"/>
    <property type="project" value="InterPro"/>
</dbReference>
<dbReference type="Gramene" id="PRQ48116">
    <property type="protein sequence ID" value="PRQ48116"/>
    <property type="gene ID" value="RchiOBHm_Chr2g0107121"/>
</dbReference>
<dbReference type="AlphaFoldDB" id="A0A2P6RNV2"/>
<reference evidence="2 3" key="1">
    <citation type="journal article" date="2018" name="Nat. Genet.">
        <title>The Rosa genome provides new insights in the design of modern roses.</title>
        <authorList>
            <person name="Bendahmane M."/>
        </authorList>
    </citation>
    <scope>NUCLEOTIDE SEQUENCE [LARGE SCALE GENOMIC DNA]</scope>
    <source>
        <strain evidence="3">cv. Old Blush</strain>
    </source>
</reference>
<protein>
    <submittedName>
        <fullName evidence="2">Putative ribonuclease H-like domain-containing protein</fullName>
    </submittedName>
</protein>
<dbReference type="InterPro" id="IPR002156">
    <property type="entry name" value="RNaseH_domain"/>
</dbReference>
<dbReference type="PANTHER" id="PTHR47723:SF19">
    <property type="entry name" value="POLYNUCLEOTIDYL TRANSFERASE, RIBONUCLEASE H-LIKE SUPERFAMILY PROTEIN"/>
    <property type="match status" value="1"/>
</dbReference>
<accession>A0A2P6RNV2</accession>
<evidence type="ECO:0000259" key="1">
    <source>
        <dbReference type="Pfam" id="PF13456"/>
    </source>
</evidence>
<comment type="caution">
    <text evidence="2">The sequence shown here is derived from an EMBL/GenBank/DDBJ whole genome shotgun (WGS) entry which is preliminary data.</text>
</comment>
<dbReference type="CDD" id="cd06222">
    <property type="entry name" value="RNase_H_like"/>
    <property type="match status" value="1"/>
</dbReference>
<dbReference type="InterPro" id="IPR053151">
    <property type="entry name" value="RNase_H-like"/>
</dbReference>
<dbReference type="OrthoDB" id="1906820at2759"/>
<organism evidence="2 3">
    <name type="scientific">Rosa chinensis</name>
    <name type="common">China rose</name>
    <dbReference type="NCBI Taxonomy" id="74649"/>
    <lineage>
        <taxon>Eukaryota</taxon>
        <taxon>Viridiplantae</taxon>
        <taxon>Streptophyta</taxon>
        <taxon>Embryophyta</taxon>
        <taxon>Tracheophyta</taxon>
        <taxon>Spermatophyta</taxon>
        <taxon>Magnoliopsida</taxon>
        <taxon>eudicotyledons</taxon>
        <taxon>Gunneridae</taxon>
        <taxon>Pentapetalae</taxon>
        <taxon>rosids</taxon>
        <taxon>fabids</taxon>
        <taxon>Rosales</taxon>
        <taxon>Rosaceae</taxon>
        <taxon>Rosoideae</taxon>
        <taxon>Rosoideae incertae sedis</taxon>
        <taxon>Rosa</taxon>
    </lineage>
</organism>
<keyword evidence="3" id="KW-1185">Reference proteome</keyword>
<name>A0A2P6RNV2_ROSCH</name>
<evidence type="ECO:0000313" key="2">
    <source>
        <dbReference type="EMBL" id="PRQ48116.1"/>
    </source>
</evidence>
<dbReference type="SUPFAM" id="SSF53098">
    <property type="entry name" value="Ribonuclease H-like"/>
    <property type="match status" value="1"/>
</dbReference>
<dbReference type="PANTHER" id="PTHR47723">
    <property type="entry name" value="OS05G0353850 PROTEIN"/>
    <property type="match status" value="1"/>
</dbReference>
<gene>
    <name evidence="2" type="ORF">RchiOBHm_Chr2g0107121</name>
</gene>
<dbReference type="InterPro" id="IPR012337">
    <property type="entry name" value="RNaseH-like_sf"/>
</dbReference>
<dbReference type="EMBL" id="PDCK01000040">
    <property type="protein sequence ID" value="PRQ48116.1"/>
    <property type="molecule type" value="Genomic_DNA"/>
</dbReference>
<evidence type="ECO:0000313" key="3">
    <source>
        <dbReference type="Proteomes" id="UP000238479"/>
    </source>
</evidence>
<dbReference type="InterPro" id="IPR044730">
    <property type="entry name" value="RNase_H-like_dom_plant"/>
</dbReference>
<dbReference type="Gene3D" id="3.30.420.10">
    <property type="entry name" value="Ribonuclease H-like superfamily/Ribonuclease H"/>
    <property type="match status" value="1"/>
</dbReference>
<dbReference type="Pfam" id="PF13456">
    <property type="entry name" value="RVT_3"/>
    <property type="match status" value="1"/>
</dbReference>
<sequence>MSGLLCMNVDGAYVSSLQYGGIGGILRNEKGEFIAGFAYRVPNVSSAFHAELLAIKSGLELIQALGVSNVALMSSLEAVKAVTAEDHDFSTLGIIVEEIKDLLGDLLFIGVHHTYRTANHVAHRLAGFNFDSDSDIHMEWFPQAPECVLDAL</sequence>
<proteinExistence type="predicted"/>
<dbReference type="InterPro" id="IPR036397">
    <property type="entry name" value="RNaseH_sf"/>
</dbReference>
<dbReference type="Proteomes" id="UP000238479">
    <property type="component" value="Chromosome 2"/>
</dbReference>
<feature type="domain" description="RNase H type-1" evidence="1">
    <location>
        <begin position="8"/>
        <end position="126"/>
    </location>
</feature>